<name>T1GAH3_MEGSC</name>
<accession>T1GAH3</accession>
<keyword evidence="2" id="KW-1185">Reference proteome</keyword>
<evidence type="ECO:0000313" key="2">
    <source>
        <dbReference type="Proteomes" id="UP000015102"/>
    </source>
</evidence>
<reference evidence="1" key="2">
    <citation type="submission" date="2015-06" db="UniProtKB">
        <authorList>
            <consortium name="EnsemblMetazoa"/>
        </authorList>
    </citation>
    <scope>IDENTIFICATION</scope>
</reference>
<sequence length="65" mass="7363">MHSLKNFSNRRRTSYVSYLIGVGGMWCGELGLCCPKFSFALLRTVFLAPLSLVRSCRLCFPMVPM</sequence>
<dbReference type="EnsemblMetazoa" id="MESCA000230-RA">
    <property type="protein sequence ID" value="MESCA000230-PA"/>
    <property type="gene ID" value="MESCA000230"/>
</dbReference>
<evidence type="ECO:0000313" key="1">
    <source>
        <dbReference type="EnsemblMetazoa" id="MESCA000230-PA"/>
    </source>
</evidence>
<proteinExistence type="predicted"/>
<organism evidence="1 2">
    <name type="scientific">Megaselia scalaris</name>
    <name type="common">Humpbacked fly</name>
    <name type="synonym">Phora scalaris</name>
    <dbReference type="NCBI Taxonomy" id="36166"/>
    <lineage>
        <taxon>Eukaryota</taxon>
        <taxon>Metazoa</taxon>
        <taxon>Ecdysozoa</taxon>
        <taxon>Arthropoda</taxon>
        <taxon>Hexapoda</taxon>
        <taxon>Insecta</taxon>
        <taxon>Pterygota</taxon>
        <taxon>Neoptera</taxon>
        <taxon>Endopterygota</taxon>
        <taxon>Diptera</taxon>
        <taxon>Brachycera</taxon>
        <taxon>Muscomorpha</taxon>
        <taxon>Platypezoidea</taxon>
        <taxon>Phoridae</taxon>
        <taxon>Megaseliini</taxon>
        <taxon>Megaselia</taxon>
    </lineage>
</organism>
<dbReference type="AlphaFoldDB" id="T1GAH3"/>
<dbReference type="EMBL" id="CAQQ02394305">
    <property type="status" value="NOT_ANNOTATED_CDS"/>
    <property type="molecule type" value="Genomic_DNA"/>
</dbReference>
<dbReference type="HOGENOM" id="CLU_2852248_0_0_1"/>
<reference evidence="2" key="1">
    <citation type="submission" date="2013-02" db="EMBL/GenBank/DDBJ databases">
        <authorList>
            <person name="Hughes D."/>
        </authorList>
    </citation>
    <scope>NUCLEOTIDE SEQUENCE</scope>
    <source>
        <strain>Durham</strain>
        <strain evidence="2">NC isolate 2 -- Noor lab</strain>
    </source>
</reference>
<protein>
    <submittedName>
        <fullName evidence="1">Uncharacterized protein</fullName>
    </submittedName>
</protein>
<dbReference type="Proteomes" id="UP000015102">
    <property type="component" value="Unassembled WGS sequence"/>
</dbReference>